<evidence type="ECO:0000313" key="3">
    <source>
        <dbReference type="Proteomes" id="UP001148313"/>
    </source>
</evidence>
<feature type="domain" description="Metallo-beta-lactamase" evidence="1">
    <location>
        <begin position="54"/>
        <end position="249"/>
    </location>
</feature>
<name>A0ABT4VV78_9HYPH</name>
<dbReference type="InterPro" id="IPR050114">
    <property type="entry name" value="UPF0173_UPF0282_UlaG_hydrolase"/>
</dbReference>
<accession>A0ABT4VV78</accession>
<protein>
    <submittedName>
        <fullName evidence="2">MBL fold metallo-hydrolase</fullName>
    </submittedName>
</protein>
<keyword evidence="3" id="KW-1185">Reference proteome</keyword>
<reference evidence="2" key="1">
    <citation type="submission" date="2022-11" db="EMBL/GenBank/DDBJ databases">
        <title>Hoeflea poritis sp. nov., isolated from scleractinian coral Porites lutea.</title>
        <authorList>
            <person name="Zhang G."/>
            <person name="Wei Q."/>
            <person name="Cai L."/>
        </authorList>
    </citation>
    <scope>NUCLEOTIDE SEQUENCE</scope>
    <source>
        <strain evidence="2">E7-10</strain>
    </source>
</reference>
<dbReference type="RefSeq" id="WP_271092502.1">
    <property type="nucleotide sequence ID" value="NZ_JAPJZH010000026.1"/>
</dbReference>
<comment type="caution">
    <text evidence="2">The sequence shown here is derived from an EMBL/GenBank/DDBJ whole genome shotgun (WGS) entry which is preliminary data.</text>
</comment>
<dbReference type="Proteomes" id="UP001148313">
    <property type="component" value="Unassembled WGS sequence"/>
</dbReference>
<dbReference type="Pfam" id="PF12706">
    <property type="entry name" value="Lactamase_B_2"/>
    <property type="match status" value="1"/>
</dbReference>
<dbReference type="PANTHER" id="PTHR43546">
    <property type="entry name" value="UPF0173 METAL-DEPENDENT HYDROLASE MJ1163-RELATED"/>
    <property type="match status" value="1"/>
</dbReference>
<evidence type="ECO:0000313" key="2">
    <source>
        <dbReference type="EMBL" id="MDA4848628.1"/>
    </source>
</evidence>
<organism evidence="2 3">
    <name type="scientific">Hoeflea poritis</name>
    <dbReference type="NCBI Taxonomy" id="2993659"/>
    <lineage>
        <taxon>Bacteria</taxon>
        <taxon>Pseudomonadati</taxon>
        <taxon>Pseudomonadota</taxon>
        <taxon>Alphaproteobacteria</taxon>
        <taxon>Hyphomicrobiales</taxon>
        <taxon>Rhizobiaceae</taxon>
        <taxon>Hoeflea</taxon>
    </lineage>
</organism>
<dbReference type="SUPFAM" id="SSF56281">
    <property type="entry name" value="Metallo-hydrolase/oxidoreductase"/>
    <property type="match status" value="1"/>
</dbReference>
<gene>
    <name evidence="2" type="ORF">OOZ53_24950</name>
</gene>
<proteinExistence type="predicted"/>
<dbReference type="Gene3D" id="3.60.15.10">
    <property type="entry name" value="Ribonuclease Z/Hydroxyacylglutathione hydrolase-like"/>
    <property type="match status" value="1"/>
</dbReference>
<dbReference type="EMBL" id="JAPJZH010000026">
    <property type="protein sequence ID" value="MDA4848628.1"/>
    <property type="molecule type" value="Genomic_DNA"/>
</dbReference>
<dbReference type="CDD" id="cd06262">
    <property type="entry name" value="metallo-hydrolase-like_MBL-fold"/>
    <property type="match status" value="1"/>
</dbReference>
<dbReference type="InterPro" id="IPR001279">
    <property type="entry name" value="Metallo-B-lactamas"/>
</dbReference>
<dbReference type="InterPro" id="IPR036866">
    <property type="entry name" value="RibonucZ/Hydroxyglut_hydro"/>
</dbReference>
<sequence>MRYLGVSSFLIRDGASSLMIDGFISRPRVPLLGRIEPDINTVTNRLHEIGIQTEPDCKPATPAFSRLDAIVAMHGHFDHALDTPLIAALTGATLIADRTVKQIAGRTRIRFPDICPFRRVVDINETASLSRLAIGTITLTLVPVNHSRNPASRLLEAWPADPGWTFPTKRSQLKMGVSLAAHIRTGSGRILIVPTAGRIGEQFADPKLDADIVFLGIGGLGWGSRDFAKAYWEKTVVATGARQVVPIHWDSFSPPLDSVSPTPAIPSYGRLNQALIWMREFADQDPRIELVSVPALAPFDPFNDPSAGEDK</sequence>
<evidence type="ECO:0000259" key="1">
    <source>
        <dbReference type="Pfam" id="PF12706"/>
    </source>
</evidence>
<dbReference type="PANTHER" id="PTHR43546:SF3">
    <property type="entry name" value="UPF0173 METAL-DEPENDENT HYDROLASE MJ1163"/>
    <property type="match status" value="1"/>
</dbReference>